<feature type="transmembrane region" description="Helical" evidence="1">
    <location>
        <begin position="154"/>
        <end position="172"/>
    </location>
</feature>
<reference evidence="3 4" key="1">
    <citation type="submission" date="2021-01" db="EMBL/GenBank/DDBJ databases">
        <title>Biogeographic distribution of Paracoccus.</title>
        <authorList>
            <person name="Hollensteiner J."/>
            <person name="Leineberger J."/>
            <person name="Brinkhoff T."/>
            <person name="Daniel R."/>
        </authorList>
    </citation>
    <scope>NUCLEOTIDE SEQUENCE [LARGE SCALE GENOMIC DNA]</scope>
    <source>
        <strain evidence="3 4">LMG25392</strain>
    </source>
</reference>
<dbReference type="Pfam" id="PF00892">
    <property type="entry name" value="EamA"/>
    <property type="match status" value="1"/>
</dbReference>
<feature type="transmembrane region" description="Helical" evidence="1">
    <location>
        <begin position="184"/>
        <end position="208"/>
    </location>
</feature>
<feature type="transmembrane region" description="Helical" evidence="1">
    <location>
        <begin position="34"/>
        <end position="52"/>
    </location>
</feature>
<gene>
    <name evidence="3" type="ORF">JHW45_06945</name>
</gene>
<evidence type="ECO:0000256" key="1">
    <source>
        <dbReference type="SAM" id="Phobius"/>
    </source>
</evidence>
<dbReference type="EMBL" id="CP067134">
    <property type="protein sequence ID" value="WCR12073.1"/>
    <property type="molecule type" value="Genomic_DNA"/>
</dbReference>
<feature type="transmembrane region" description="Helical" evidence="1">
    <location>
        <begin position="64"/>
        <end position="82"/>
    </location>
</feature>
<feature type="transmembrane region" description="Helical" evidence="1">
    <location>
        <begin position="125"/>
        <end position="142"/>
    </location>
</feature>
<feature type="transmembrane region" description="Helical" evidence="1">
    <location>
        <begin position="220"/>
        <end position="240"/>
    </location>
</feature>
<keyword evidence="1" id="KW-1133">Transmembrane helix</keyword>
<dbReference type="InterPro" id="IPR037185">
    <property type="entry name" value="EmrE-like"/>
</dbReference>
<keyword evidence="4" id="KW-1185">Reference proteome</keyword>
<dbReference type="RefSeq" id="WP_272860170.1">
    <property type="nucleotide sequence ID" value="NZ_CP067134.1"/>
</dbReference>
<feature type="transmembrane region" description="Helical" evidence="1">
    <location>
        <begin position="6"/>
        <end position="22"/>
    </location>
</feature>
<accession>A0ABY7SYX7</accession>
<feature type="transmembrane region" description="Helical" evidence="1">
    <location>
        <begin position="246"/>
        <end position="268"/>
    </location>
</feature>
<keyword evidence="1" id="KW-0812">Transmembrane</keyword>
<dbReference type="SUPFAM" id="SSF103481">
    <property type="entry name" value="Multidrug resistance efflux transporter EmrE"/>
    <property type="match status" value="2"/>
</dbReference>
<protein>
    <submittedName>
        <fullName evidence="3">DMT family transporter</fullName>
    </submittedName>
</protein>
<dbReference type="InterPro" id="IPR000620">
    <property type="entry name" value="EamA_dom"/>
</dbReference>
<feature type="domain" description="EamA" evidence="2">
    <location>
        <begin position="2"/>
        <end position="139"/>
    </location>
</feature>
<sequence>MTGEIFALLAAMAYGIAGVTIVKGQATARGDNGLFLSVMATALLTWTLWLGWGEVPLHRLSEPGHLRALAIFALAGLFSTVLGRLTMYRATERIGAVRASLLRRLTPVFALFCAFLLLAEIPDGPTLAGGAIIMVGVLWYWRSPAGKSARLFDAGMVLGTASAFFYAFAYTLRSLGLDTLPDAALGTLTGAIVGGVWFLAAAFVRRGAVAGMRYLLRDCGVWHAATAVALSVGQTLQFFALKFTSVTVVAVLGTLEVFFSAVLVLAFFPGETIPRRRLVLAGTAAAIGTAILFA</sequence>
<keyword evidence="1" id="KW-0472">Membrane</keyword>
<dbReference type="Proteomes" id="UP001218412">
    <property type="component" value="Chromosome"/>
</dbReference>
<evidence type="ECO:0000313" key="4">
    <source>
        <dbReference type="Proteomes" id="UP001218412"/>
    </source>
</evidence>
<evidence type="ECO:0000259" key="2">
    <source>
        <dbReference type="Pfam" id="PF00892"/>
    </source>
</evidence>
<organism evidence="3 4">
    <name type="scientific">Paracoccus stylophorae</name>
    <dbReference type="NCBI Taxonomy" id="659350"/>
    <lineage>
        <taxon>Bacteria</taxon>
        <taxon>Pseudomonadati</taxon>
        <taxon>Pseudomonadota</taxon>
        <taxon>Alphaproteobacteria</taxon>
        <taxon>Rhodobacterales</taxon>
        <taxon>Paracoccaceae</taxon>
        <taxon>Paracoccus</taxon>
    </lineage>
</organism>
<feature type="transmembrane region" description="Helical" evidence="1">
    <location>
        <begin position="102"/>
        <end position="119"/>
    </location>
</feature>
<proteinExistence type="predicted"/>
<name>A0ABY7SYX7_9RHOB</name>
<evidence type="ECO:0000313" key="3">
    <source>
        <dbReference type="EMBL" id="WCR12073.1"/>
    </source>
</evidence>